<dbReference type="InterPro" id="IPR045235">
    <property type="entry name" value="PuuE_HpPgdA-like"/>
</dbReference>
<reference evidence="2 3" key="1">
    <citation type="submission" date="2021-02" db="EMBL/GenBank/DDBJ databases">
        <title>Complete genome of Desulfoluna sp. strain ASN36.</title>
        <authorList>
            <person name="Takahashi A."/>
            <person name="Kojima H."/>
            <person name="Fukui M."/>
        </authorList>
    </citation>
    <scope>NUCLEOTIDE SEQUENCE [LARGE SCALE GENOMIC DNA]</scope>
    <source>
        <strain evidence="2 3">ASN36</strain>
    </source>
</reference>
<keyword evidence="3" id="KW-1185">Reference proteome</keyword>
<dbReference type="SUPFAM" id="SSF88713">
    <property type="entry name" value="Glycoside hydrolase/deacetylase"/>
    <property type="match status" value="1"/>
</dbReference>
<proteinExistence type="predicted"/>
<dbReference type="PROSITE" id="PS51677">
    <property type="entry name" value="NODB"/>
    <property type="match status" value="1"/>
</dbReference>
<organism evidence="2 3">
    <name type="scientific">Desulfoluna limicola</name>
    <dbReference type="NCBI Taxonomy" id="2810562"/>
    <lineage>
        <taxon>Bacteria</taxon>
        <taxon>Pseudomonadati</taxon>
        <taxon>Thermodesulfobacteriota</taxon>
        <taxon>Desulfobacteria</taxon>
        <taxon>Desulfobacterales</taxon>
        <taxon>Desulfolunaceae</taxon>
        <taxon>Desulfoluna</taxon>
    </lineage>
</organism>
<evidence type="ECO:0000313" key="3">
    <source>
        <dbReference type="Proteomes" id="UP001320148"/>
    </source>
</evidence>
<dbReference type="Gene3D" id="3.20.20.370">
    <property type="entry name" value="Glycoside hydrolase/deacetylase"/>
    <property type="match status" value="1"/>
</dbReference>
<protein>
    <submittedName>
        <fullName evidence="2">Polysaccharide deacetylase</fullName>
    </submittedName>
</protein>
<accession>A0ABM7PIA2</accession>
<dbReference type="EMBL" id="AP024488">
    <property type="protein sequence ID" value="BCS97102.1"/>
    <property type="molecule type" value="Genomic_DNA"/>
</dbReference>
<dbReference type="Proteomes" id="UP001320148">
    <property type="component" value="Chromosome"/>
</dbReference>
<dbReference type="RefSeq" id="WP_236888530.1">
    <property type="nucleotide sequence ID" value="NZ_AP024488.1"/>
</dbReference>
<dbReference type="CDD" id="cd10941">
    <property type="entry name" value="CE4_PuuE_HpPgdA_like_2"/>
    <property type="match status" value="1"/>
</dbReference>
<evidence type="ECO:0000259" key="1">
    <source>
        <dbReference type="PROSITE" id="PS51677"/>
    </source>
</evidence>
<dbReference type="Pfam" id="PF01522">
    <property type="entry name" value="Polysacc_deac_1"/>
    <property type="match status" value="1"/>
</dbReference>
<dbReference type="InterPro" id="IPR002509">
    <property type="entry name" value="NODB_dom"/>
</dbReference>
<dbReference type="PANTHER" id="PTHR47561:SF1">
    <property type="entry name" value="POLYSACCHARIDE DEACETYLASE FAMILY PROTEIN (AFU_ORTHOLOGUE AFUA_6G05030)"/>
    <property type="match status" value="1"/>
</dbReference>
<name>A0ABM7PIA2_9BACT</name>
<evidence type="ECO:0000313" key="2">
    <source>
        <dbReference type="EMBL" id="BCS97102.1"/>
    </source>
</evidence>
<dbReference type="PANTHER" id="PTHR47561">
    <property type="entry name" value="POLYSACCHARIDE DEACETYLASE FAMILY PROTEIN (AFU_ORTHOLOGUE AFUA_6G05030)"/>
    <property type="match status" value="1"/>
</dbReference>
<dbReference type="InterPro" id="IPR011330">
    <property type="entry name" value="Glyco_hydro/deAcase_b/a-brl"/>
</dbReference>
<sequence>MKINAARHERNKPVFLMTVDVEDWFQVENFKPWISYDSWDRRELRVEKNTLAILDLFDSVLGAGRIKGTFFLLGWVAERLPHLVKEIDARGHEVASHGYHHRMVSTCTDAELLGDLVVSRRLLEGILGKKVAGYRAPSFSIEPRLVGALKKAGYRYDSSYNSFNGNHRYGSLKGHNPLERGVIQFNNGISELPVSNLSFRGKAVPWGGGGFFRLIPKGVYAHGVKAQMDREGVFLFYLHPWELDPDQPRVTEASSGFKFRHYINLSATEKKLNYLLSRMRDASFMTCSAYLERSGNQLYGC</sequence>
<feature type="domain" description="NodB homology" evidence="1">
    <location>
        <begin position="30"/>
        <end position="301"/>
    </location>
</feature>
<dbReference type="Pfam" id="PF11959">
    <property type="entry name" value="DUF3473"/>
    <property type="match status" value="1"/>
</dbReference>
<gene>
    <name evidence="2" type="ORF">DSLASN_27340</name>
</gene>
<dbReference type="InterPro" id="IPR022560">
    <property type="entry name" value="DUF3473"/>
</dbReference>